<comment type="similarity">
    <text evidence="2">Belongs to the heat shock protein 70 family.</text>
</comment>
<protein>
    <recommendedName>
        <fullName evidence="8">Hypoxia up-regulated protein 1</fullName>
    </recommendedName>
</protein>
<dbReference type="GO" id="GO:0004190">
    <property type="term" value="F:aspartic-type endopeptidase activity"/>
    <property type="evidence" value="ECO:0007669"/>
    <property type="project" value="InterPro"/>
</dbReference>
<dbReference type="InterPro" id="IPR013126">
    <property type="entry name" value="Hsp_70_fam"/>
</dbReference>
<evidence type="ECO:0000259" key="9">
    <source>
        <dbReference type="PROSITE" id="PS50175"/>
    </source>
</evidence>
<gene>
    <name evidence="10" type="ORF">g.6713</name>
</gene>
<dbReference type="InterPro" id="IPR029047">
    <property type="entry name" value="HSP70_peptide-bd_sf"/>
</dbReference>
<dbReference type="Gene3D" id="3.90.640.10">
    <property type="entry name" value="Actin, Chain A, domain 4"/>
    <property type="match status" value="1"/>
</dbReference>
<evidence type="ECO:0000256" key="3">
    <source>
        <dbReference type="ARBA" id="ARBA00022729"/>
    </source>
</evidence>
<evidence type="ECO:0000313" key="10">
    <source>
        <dbReference type="EMBL" id="JAS39374.1"/>
    </source>
</evidence>
<dbReference type="SUPFAM" id="SSF100934">
    <property type="entry name" value="Heat shock protein 70kD (HSP70), C-terminal subdomain"/>
    <property type="match status" value="1"/>
</dbReference>
<keyword evidence="5" id="KW-0256">Endoplasmic reticulum</keyword>
<feature type="non-terminal residue" evidence="10">
    <location>
        <position position="1"/>
    </location>
</feature>
<keyword evidence="4" id="KW-0547">Nucleotide-binding</keyword>
<dbReference type="FunFam" id="3.30.420.40:FF:000171">
    <property type="entry name" value="Heat shock 70 kDa protein 4"/>
    <property type="match status" value="1"/>
</dbReference>
<dbReference type="GO" id="GO:0140662">
    <property type="term" value="F:ATP-dependent protein folding chaperone"/>
    <property type="evidence" value="ECO:0007669"/>
    <property type="project" value="InterPro"/>
</dbReference>
<dbReference type="FunFam" id="3.30.30.30:FF:000004">
    <property type="entry name" value="hypoxia up-regulated protein 1"/>
    <property type="match status" value="1"/>
</dbReference>
<dbReference type="PANTHER" id="PTHR45639">
    <property type="entry name" value="HSC70CB, ISOFORM G-RELATED"/>
    <property type="match status" value="1"/>
</dbReference>
<organism evidence="10">
    <name type="scientific">Cuerna arida</name>
    <dbReference type="NCBI Taxonomy" id="1464854"/>
    <lineage>
        <taxon>Eukaryota</taxon>
        <taxon>Metazoa</taxon>
        <taxon>Ecdysozoa</taxon>
        <taxon>Arthropoda</taxon>
        <taxon>Hexapoda</taxon>
        <taxon>Insecta</taxon>
        <taxon>Pterygota</taxon>
        <taxon>Neoptera</taxon>
        <taxon>Paraneoptera</taxon>
        <taxon>Hemiptera</taxon>
        <taxon>Auchenorrhyncha</taxon>
        <taxon>Membracoidea</taxon>
        <taxon>Cicadellidae</taxon>
        <taxon>Cicadellinae</taxon>
        <taxon>Proconiini</taxon>
        <taxon>Cuerna</taxon>
    </lineage>
</organism>
<dbReference type="PROSITE" id="PS50175">
    <property type="entry name" value="ASP_PROT_RETROV"/>
    <property type="match status" value="1"/>
</dbReference>
<dbReference type="Gene3D" id="2.60.34.10">
    <property type="entry name" value="Substrate Binding Domain Of DNAk, Chain A, domain 1"/>
    <property type="match status" value="1"/>
</dbReference>
<dbReference type="GO" id="GO:0005524">
    <property type="term" value="F:ATP binding"/>
    <property type="evidence" value="ECO:0007669"/>
    <property type="project" value="UniProtKB-KW"/>
</dbReference>
<evidence type="ECO:0000256" key="5">
    <source>
        <dbReference type="ARBA" id="ARBA00022824"/>
    </source>
</evidence>
<evidence type="ECO:0000256" key="2">
    <source>
        <dbReference type="ARBA" id="ARBA00007381"/>
    </source>
</evidence>
<dbReference type="SUPFAM" id="SSF53067">
    <property type="entry name" value="Actin-like ATPase domain"/>
    <property type="match status" value="2"/>
</dbReference>
<dbReference type="AlphaFoldDB" id="A0A1B6EN71"/>
<dbReference type="GO" id="GO:0005788">
    <property type="term" value="C:endoplasmic reticulum lumen"/>
    <property type="evidence" value="ECO:0007669"/>
    <property type="project" value="UniProtKB-SubCell"/>
</dbReference>
<keyword evidence="6" id="KW-0067">ATP-binding</keyword>
<feature type="non-terminal residue" evidence="10">
    <location>
        <position position="639"/>
    </location>
</feature>
<keyword evidence="3" id="KW-0732">Signal</keyword>
<evidence type="ECO:0000256" key="4">
    <source>
        <dbReference type="ARBA" id="ARBA00022741"/>
    </source>
</evidence>
<evidence type="ECO:0000256" key="7">
    <source>
        <dbReference type="ARBA" id="ARBA00023186"/>
    </source>
</evidence>
<dbReference type="InterPro" id="IPR029048">
    <property type="entry name" value="HSP70_C_sf"/>
</dbReference>
<dbReference type="Gene3D" id="3.30.420.40">
    <property type="match status" value="2"/>
</dbReference>
<proteinExistence type="inferred from homology"/>
<dbReference type="EMBL" id="GECZ01030395">
    <property type="protein sequence ID" value="JAS39374.1"/>
    <property type="molecule type" value="Transcribed_RNA"/>
</dbReference>
<keyword evidence="7" id="KW-0143">Chaperone</keyword>
<dbReference type="GO" id="GO:0006508">
    <property type="term" value="P:proteolysis"/>
    <property type="evidence" value="ECO:0007669"/>
    <property type="project" value="InterPro"/>
</dbReference>
<dbReference type="InterPro" id="IPR001995">
    <property type="entry name" value="Peptidase_A2_cat"/>
</dbReference>
<comment type="subcellular location">
    <subcellularLocation>
        <location evidence="1">Endoplasmic reticulum lumen</location>
    </subcellularLocation>
</comment>
<reference evidence="10" key="1">
    <citation type="submission" date="2015-11" db="EMBL/GenBank/DDBJ databases">
        <title>De novo transcriptome assembly of four potential Pierce s Disease insect vectors from Arizona vineyards.</title>
        <authorList>
            <person name="Tassone E.E."/>
        </authorList>
    </citation>
    <scope>NUCLEOTIDE SEQUENCE</scope>
</reference>
<sequence>FKYFTLLLGKRFDHPIVQWYREIFPHYDLFKDPVHETVRVRISDGSEFSIEELVGQFFAHAKQIAESSANQSVSNAVIVVPSHYNQAERLSVLRSAAMANLRVLQLINEHAALAFNYALQNWDSFKNSSDFNMFLDFGASKTVVSIIESKLVDKRYEYQPKVAVRGIGYDLNLNGLKSQILLRDFLAKKFNDMKQAKSNVFENPRAMAKLFSEAGRVKKILSPNSKTPAFIGTLIDGVDLNFTVTRDEFEGLFVSDVCDEIRKVIDQALKMSELDSLQSIRNFSVVGGNSRIPKIERCLSSIFNISKKFDREEAIAIGAASKAADLSAGFLVKEVQFKDTVVHPIIIEFDKVSTKSEPESNGVTKRTLYGLMNPFPLKKAITFNRTQNFNFKVYYGDLDHLDKAHIDYLGELNLHKVFLNNITDIIKENPSPKGVKVHFTIDESGILNVSRAEVMYTKQVEGKKFANWGALFGSENEAASNESAEAKNTTSSSTVNYTLPIETFSEFLALKQPSEEHYEDSVNKLMKLNELDNERKRKEMALNSFETFLNDLKYSFYDDEFLSCIPPDSVDDYRKRLTDYAEWYDDNSYDSQITTEMFQSKHQEVKETFKAILERFHEHSNRDEALGKLKTSIKNAKLV</sequence>
<dbReference type="Pfam" id="PF00012">
    <property type="entry name" value="HSP70"/>
    <property type="match status" value="1"/>
</dbReference>
<dbReference type="GO" id="GO:0034663">
    <property type="term" value="C:endoplasmic reticulum chaperone complex"/>
    <property type="evidence" value="ECO:0007669"/>
    <property type="project" value="TreeGrafter"/>
</dbReference>
<accession>A0A1B6EN71</accession>
<evidence type="ECO:0000256" key="6">
    <source>
        <dbReference type="ARBA" id="ARBA00022840"/>
    </source>
</evidence>
<feature type="domain" description="Peptidase A2" evidence="9">
    <location>
        <begin position="131"/>
        <end position="168"/>
    </location>
</feature>
<dbReference type="GO" id="GO:0030968">
    <property type="term" value="P:endoplasmic reticulum unfolded protein response"/>
    <property type="evidence" value="ECO:0007669"/>
    <property type="project" value="TreeGrafter"/>
</dbReference>
<dbReference type="PRINTS" id="PR00301">
    <property type="entry name" value="HEATSHOCK70"/>
</dbReference>
<evidence type="ECO:0000256" key="8">
    <source>
        <dbReference type="ARBA" id="ARBA00040503"/>
    </source>
</evidence>
<evidence type="ECO:0000256" key="1">
    <source>
        <dbReference type="ARBA" id="ARBA00004319"/>
    </source>
</evidence>
<dbReference type="Gene3D" id="3.30.30.30">
    <property type="match status" value="1"/>
</dbReference>
<name>A0A1B6EN71_9HEMI</name>
<dbReference type="PANTHER" id="PTHR45639:SF3">
    <property type="entry name" value="HYPOXIA UP-REGULATED PROTEIN 1"/>
    <property type="match status" value="1"/>
</dbReference>
<dbReference type="Gene3D" id="1.20.1270.10">
    <property type="match status" value="1"/>
</dbReference>
<dbReference type="InterPro" id="IPR043129">
    <property type="entry name" value="ATPase_NBD"/>
</dbReference>